<comment type="similarity">
    <text evidence="1">Belongs to the UPF0312 family.</text>
</comment>
<evidence type="ECO:0000256" key="2">
    <source>
        <dbReference type="SAM" id="MobiDB-lite"/>
    </source>
</evidence>
<evidence type="ECO:0000256" key="1">
    <source>
        <dbReference type="ARBA" id="ARBA00008812"/>
    </source>
</evidence>
<organism evidence="4 5">
    <name type="scientific">Corynebacterium canis</name>
    <dbReference type="NCBI Taxonomy" id="679663"/>
    <lineage>
        <taxon>Bacteria</taxon>
        <taxon>Bacillati</taxon>
        <taxon>Actinomycetota</taxon>
        <taxon>Actinomycetes</taxon>
        <taxon>Mycobacteriales</taxon>
        <taxon>Corynebacteriaceae</taxon>
        <taxon>Corynebacterium</taxon>
    </lineage>
</organism>
<dbReference type="InterPro" id="IPR036761">
    <property type="entry name" value="TTHA0802/YceI-like_sf"/>
</dbReference>
<evidence type="ECO:0000313" key="5">
    <source>
        <dbReference type="Proteomes" id="UP000320791"/>
    </source>
</evidence>
<sequence>MTLFDGTYFLDPTHSRVGFWVRHAMVTKMRGEFTDYESYIVLGDTCKIDAIIQTPSISTSNTDRDYHLLNEDFFETEQYPTITFFSTKVEWVHNYRASVTGDLTIKGETHPVTLDVHVIGVADDPMGHTRMGFEGYLKINRTDFNMSFNTPMESGGLILGEEVTIEIEGSAILQAPGTPIPDLRKRVAAAPEPDESAAIEDKPEAPARAALEAVPEPAPEPSAEPAAEPATEPAAETAEEAAEAPAPEPAEQGPEGSAAQPASEHSDADQETTAEQETSAPENSDAEAKTAEEENVSDTENKKSG</sequence>
<feature type="compositionally biased region" description="Low complexity" evidence="2">
    <location>
        <begin position="243"/>
        <end position="259"/>
    </location>
</feature>
<keyword evidence="5" id="KW-1185">Reference proteome</keyword>
<name>A0A5C5USQ4_9CORY</name>
<dbReference type="OrthoDB" id="9811006at2"/>
<evidence type="ECO:0000313" key="4">
    <source>
        <dbReference type="EMBL" id="TWT28817.1"/>
    </source>
</evidence>
<evidence type="ECO:0000259" key="3">
    <source>
        <dbReference type="SMART" id="SM00867"/>
    </source>
</evidence>
<feature type="domain" description="Lipid/polyisoprenoid-binding YceI-like" evidence="3">
    <location>
        <begin position="7"/>
        <end position="172"/>
    </location>
</feature>
<accession>A0A5C5USQ4</accession>
<dbReference type="EMBL" id="VOHM01000002">
    <property type="protein sequence ID" value="TWT28817.1"/>
    <property type="molecule type" value="Genomic_DNA"/>
</dbReference>
<dbReference type="AlphaFoldDB" id="A0A5C5USQ4"/>
<dbReference type="InterPro" id="IPR007372">
    <property type="entry name" value="Lipid/polyisoprenoid-bd_YceI"/>
</dbReference>
<dbReference type="Gene3D" id="2.40.128.110">
    <property type="entry name" value="Lipid/polyisoprenoid-binding, YceI-like"/>
    <property type="match status" value="1"/>
</dbReference>
<feature type="compositionally biased region" description="Low complexity" evidence="2">
    <location>
        <begin position="206"/>
        <end position="215"/>
    </location>
</feature>
<feature type="region of interest" description="Disordered" evidence="2">
    <location>
        <begin position="187"/>
        <end position="305"/>
    </location>
</feature>
<dbReference type="PANTHER" id="PTHR34406">
    <property type="entry name" value="PROTEIN YCEI"/>
    <property type="match status" value="1"/>
</dbReference>
<protein>
    <recommendedName>
        <fullName evidence="3">Lipid/polyisoprenoid-binding YceI-like domain-containing protein</fullName>
    </recommendedName>
</protein>
<dbReference type="PANTHER" id="PTHR34406:SF1">
    <property type="entry name" value="PROTEIN YCEI"/>
    <property type="match status" value="1"/>
</dbReference>
<dbReference type="SUPFAM" id="SSF101874">
    <property type="entry name" value="YceI-like"/>
    <property type="match status" value="1"/>
</dbReference>
<feature type="compositionally biased region" description="Low complexity" evidence="2">
    <location>
        <begin position="223"/>
        <end position="236"/>
    </location>
</feature>
<proteinExistence type="inferred from homology"/>
<dbReference type="Pfam" id="PF04264">
    <property type="entry name" value="YceI"/>
    <property type="match status" value="1"/>
</dbReference>
<gene>
    <name evidence="4" type="ORF">FRX94_01095</name>
</gene>
<dbReference type="SMART" id="SM00867">
    <property type="entry name" value="YceI"/>
    <property type="match status" value="1"/>
</dbReference>
<reference evidence="4 5" key="1">
    <citation type="submission" date="2019-08" db="EMBL/GenBank/DDBJ databases">
        <authorList>
            <person name="Lei W."/>
        </authorList>
    </citation>
    <scope>NUCLEOTIDE SEQUENCE [LARGE SCALE GENOMIC DNA]</scope>
    <source>
        <strain evidence="4 5">CCUG 58627</strain>
    </source>
</reference>
<dbReference type="Proteomes" id="UP000320791">
    <property type="component" value="Unassembled WGS sequence"/>
</dbReference>
<comment type="caution">
    <text evidence="4">The sequence shown here is derived from an EMBL/GenBank/DDBJ whole genome shotgun (WGS) entry which is preliminary data.</text>
</comment>